<feature type="domain" description="SCP" evidence="1">
    <location>
        <begin position="16"/>
        <end position="139"/>
    </location>
</feature>
<organism evidence="2 3">
    <name type="scientific">Sinorhizobium kostiense</name>
    <dbReference type="NCBI Taxonomy" id="76747"/>
    <lineage>
        <taxon>Bacteria</taxon>
        <taxon>Pseudomonadati</taxon>
        <taxon>Pseudomonadota</taxon>
        <taxon>Alphaproteobacteria</taxon>
        <taxon>Hyphomicrobiales</taxon>
        <taxon>Rhizobiaceae</taxon>
        <taxon>Sinorhizobium/Ensifer group</taxon>
        <taxon>Sinorhizobium</taxon>
    </lineage>
</organism>
<dbReference type="Proteomes" id="UP000730739">
    <property type="component" value="Unassembled WGS sequence"/>
</dbReference>
<dbReference type="Pfam" id="PF00188">
    <property type="entry name" value="CAP"/>
    <property type="match status" value="1"/>
</dbReference>
<evidence type="ECO:0000313" key="2">
    <source>
        <dbReference type="EMBL" id="MBP2234424.1"/>
    </source>
</evidence>
<dbReference type="RefSeq" id="WP_209600659.1">
    <property type="nucleotide sequence ID" value="NZ_JAGILA010000001.1"/>
</dbReference>
<dbReference type="PANTHER" id="PTHR31157">
    <property type="entry name" value="SCP DOMAIN-CONTAINING PROTEIN"/>
    <property type="match status" value="1"/>
</dbReference>
<dbReference type="SUPFAM" id="SSF55797">
    <property type="entry name" value="PR-1-like"/>
    <property type="match status" value="1"/>
</dbReference>
<name>A0ABS4QVA0_9HYPH</name>
<dbReference type="InterPro" id="IPR014044">
    <property type="entry name" value="CAP_dom"/>
</dbReference>
<dbReference type="Gene3D" id="3.40.33.10">
    <property type="entry name" value="CAP"/>
    <property type="match status" value="2"/>
</dbReference>
<sequence>MAADTGELTDLRAQALSLVNDARKRHGLNSLQATETLNSAAQAHAEDMLKRNYYSHTSPEGETVSDRYRDRGGSRWKKVAENIARCAGCPTVPTAERVSEFQEGWMNSPGHRQNILAAGLESFGFGIIGENGRQFAVQTFAGPGVPLALRPNEKPVELSPSEQVSAAAHIINAERKREGLAPLDTSEPLNTVAQLLLPEDGSGEMVMRRPDDLFDLLPAGSAADWSTIEVMAGACGGCGVQPTRADIRYFIDQWLKSRRNRGTLLGSGVTHIGFSMLSTGEGRKIMIAAAGNRSE</sequence>
<proteinExistence type="predicted"/>
<evidence type="ECO:0000259" key="1">
    <source>
        <dbReference type="Pfam" id="PF00188"/>
    </source>
</evidence>
<accession>A0ABS4QVA0</accession>
<keyword evidence="3" id="KW-1185">Reference proteome</keyword>
<dbReference type="EMBL" id="JAGILA010000001">
    <property type="protein sequence ID" value="MBP2234424.1"/>
    <property type="molecule type" value="Genomic_DNA"/>
</dbReference>
<gene>
    <name evidence="2" type="ORF">J2Z31_000914</name>
</gene>
<dbReference type="InterPro" id="IPR035940">
    <property type="entry name" value="CAP_sf"/>
</dbReference>
<dbReference type="PANTHER" id="PTHR31157:SF1">
    <property type="entry name" value="SCP DOMAIN-CONTAINING PROTEIN"/>
    <property type="match status" value="1"/>
</dbReference>
<protein>
    <submittedName>
        <fullName evidence="2">Uncharacterized protein YkwD</fullName>
    </submittedName>
</protein>
<reference evidence="2 3" key="1">
    <citation type="submission" date="2021-03" db="EMBL/GenBank/DDBJ databases">
        <title>Genomic Encyclopedia of Type Strains, Phase IV (KMG-IV): sequencing the most valuable type-strain genomes for metagenomic binning, comparative biology and taxonomic classification.</title>
        <authorList>
            <person name="Goeker M."/>
        </authorList>
    </citation>
    <scope>NUCLEOTIDE SEQUENCE [LARGE SCALE GENOMIC DNA]</scope>
    <source>
        <strain evidence="2 3">DSM 13372</strain>
    </source>
</reference>
<evidence type="ECO:0000313" key="3">
    <source>
        <dbReference type="Proteomes" id="UP000730739"/>
    </source>
</evidence>
<dbReference type="CDD" id="cd05379">
    <property type="entry name" value="CAP_bacterial"/>
    <property type="match status" value="1"/>
</dbReference>
<comment type="caution">
    <text evidence="2">The sequence shown here is derived from an EMBL/GenBank/DDBJ whole genome shotgun (WGS) entry which is preliminary data.</text>
</comment>